<evidence type="ECO:0000313" key="3">
    <source>
        <dbReference type="Proteomes" id="UP000044841"/>
    </source>
</evidence>
<sequence length="95" mass="10128">MSNVANTNDNVPASEAPVAWFQSPNVPNNAPKPELESYIYQVGGEQKGSGPVGTAWVPTNPSTNESASTTTERSKLDNLFPSQKPAAPVFHSKED</sequence>
<feature type="compositionally biased region" description="Polar residues" evidence="1">
    <location>
        <begin position="57"/>
        <end position="71"/>
    </location>
</feature>
<organism evidence="2 3">
    <name type="scientific">Rhizoctonia solani</name>
    <dbReference type="NCBI Taxonomy" id="456999"/>
    <lineage>
        <taxon>Eukaryota</taxon>
        <taxon>Fungi</taxon>
        <taxon>Dikarya</taxon>
        <taxon>Basidiomycota</taxon>
        <taxon>Agaricomycotina</taxon>
        <taxon>Agaricomycetes</taxon>
        <taxon>Cantharellales</taxon>
        <taxon>Ceratobasidiaceae</taxon>
        <taxon>Rhizoctonia</taxon>
    </lineage>
</organism>
<dbReference type="EMBL" id="CYGV01001409">
    <property type="protein sequence ID" value="CUA74087.1"/>
    <property type="molecule type" value="Genomic_DNA"/>
</dbReference>
<dbReference type="Proteomes" id="UP000044841">
    <property type="component" value="Unassembled WGS sequence"/>
</dbReference>
<proteinExistence type="predicted"/>
<reference evidence="2 3" key="1">
    <citation type="submission" date="2015-07" db="EMBL/GenBank/DDBJ databases">
        <authorList>
            <person name="Noorani M."/>
        </authorList>
    </citation>
    <scope>NUCLEOTIDE SEQUENCE [LARGE SCALE GENOMIC DNA]</scope>
    <source>
        <strain evidence="2">BBA 69670</strain>
    </source>
</reference>
<feature type="region of interest" description="Disordered" evidence="1">
    <location>
        <begin position="44"/>
        <end position="95"/>
    </location>
</feature>
<evidence type="ECO:0000313" key="2">
    <source>
        <dbReference type="EMBL" id="CUA74087.1"/>
    </source>
</evidence>
<accession>A0A0K6G641</accession>
<gene>
    <name evidence="2" type="ORF">RSOLAG22IIIB_10972</name>
</gene>
<evidence type="ECO:0000256" key="1">
    <source>
        <dbReference type="SAM" id="MobiDB-lite"/>
    </source>
</evidence>
<keyword evidence="3" id="KW-1185">Reference proteome</keyword>
<protein>
    <submittedName>
        <fullName evidence="2">Uncharacterized protein</fullName>
    </submittedName>
</protein>
<name>A0A0K6G641_9AGAM</name>
<dbReference type="AlphaFoldDB" id="A0A0K6G641"/>